<feature type="transmembrane region" description="Helical" evidence="5">
    <location>
        <begin position="136"/>
        <end position="156"/>
    </location>
</feature>
<organism evidence="7 8">
    <name type="scientific">Qipengyuania xiapuensis</name>
    <dbReference type="NCBI Taxonomy" id="2867236"/>
    <lineage>
        <taxon>Bacteria</taxon>
        <taxon>Pseudomonadati</taxon>
        <taxon>Pseudomonadota</taxon>
        <taxon>Alphaproteobacteria</taxon>
        <taxon>Sphingomonadales</taxon>
        <taxon>Erythrobacteraceae</taxon>
        <taxon>Qipengyuania</taxon>
    </lineage>
</organism>
<feature type="transmembrane region" description="Helical" evidence="5">
    <location>
        <begin position="261"/>
        <end position="277"/>
    </location>
</feature>
<dbReference type="InterPro" id="IPR007016">
    <property type="entry name" value="O-antigen_ligase-rel_domated"/>
</dbReference>
<keyword evidence="3 5" id="KW-1133">Transmembrane helix</keyword>
<evidence type="ECO:0000256" key="3">
    <source>
        <dbReference type="ARBA" id="ARBA00022989"/>
    </source>
</evidence>
<keyword evidence="8" id="KW-1185">Reference proteome</keyword>
<feature type="transmembrane region" description="Helical" evidence="5">
    <location>
        <begin position="208"/>
        <end position="229"/>
    </location>
</feature>
<dbReference type="PANTHER" id="PTHR37422">
    <property type="entry name" value="TEICHURONIC ACID BIOSYNTHESIS PROTEIN TUAE"/>
    <property type="match status" value="1"/>
</dbReference>
<feature type="transmembrane region" description="Helical" evidence="5">
    <location>
        <begin position="236"/>
        <end position="255"/>
    </location>
</feature>
<keyword evidence="4 5" id="KW-0472">Membrane</keyword>
<dbReference type="GO" id="GO:0016874">
    <property type="term" value="F:ligase activity"/>
    <property type="evidence" value="ECO:0007669"/>
    <property type="project" value="UniProtKB-KW"/>
</dbReference>
<keyword evidence="2 5" id="KW-0812">Transmembrane</keyword>
<comment type="subcellular location">
    <subcellularLocation>
        <location evidence="1">Membrane</location>
        <topology evidence="1">Multi-pass membrane protein</topology>
    </subcellularLocation>
</comment>
<reference evidence="7 8" key="1">
    <citation type="submission" date="2021-08" db="EMBL/GenBank/DDBJ databases">
        <title>Comparative Genomics Analysis of the Genus Qipengyuania Reveals Extensive Genetic Diversity and Metabolic Versatility, Including the Description of Fifteen Novel Species.</title>
        <authorList>
            <person name="Liu Y."/>
        </authorList>
    </citation>
    <scope>NUCLEOTIDE SEQUENCE [LARGE SCALE GENOMIC DNA]</scope>
    <source>
        <strain evidence="7 8">1NDW3</strain>
    </source>
</reference>
<feature type="transmembrane region" description="Helical" evidence="5">
    <location>
        <begin position="289"/>
        <end position="307"/>
    </location>
</feature>
<evidence type="ECO:0000256" key="5">
    <source>
        <dbReference type="SAM" id="Phobius"/>
    </source>
</evidence>
<feature type="domain" description="O-antigen ligase-related" evidence="6">
    <location>
        <begin position="247"/>
        <end position="390"/>
    </location>
</feature>
<protein>
    <submittedName>
        <fullName evidence="7">O-antigen ligase family protein</fullName>
    </submittedName>
</protein>
<proteinExistence type="predicted"/>
<dbReference type="EMBL" id="CP081296">
    <property type="protein sequence ID" value="QZD92882.1"/>
    <property type="molecule type" value="Genomic_DNA"/>
</dbReference>
<feature type="transmembrane region" description="Helical" evidence="5">
    <location>
        <begin position="21"/>
        <end position="45"/>
    </location>
</feature>
<gene>
    <name evidence="7" type="ORF">K3162_02240</name>
</gene>
<feature type="transmembrane region" description="Helical" evidence="5">
    <location>
        <begin position="83"/>
        <end position="100"/>
    </location>
</feature>
<evidence type="ECO:0000313" key="7">
    <source>
        <dbReference type="EMBL" id="QZD92882.1"/>
    </source>
</evidence>
<keyword evidence="7" id="KW-0436">Ligase</keyword>
<feature type="transmembrane region" description="Helical" evidence="5">
    <location>
        <begin position="378"/>
        <end position="399"/>
    </location>
</feature>
<accession>A0ABX8ZV27</accession>
<dbReference type="PANTHER" id="PTHR37422:SF13">
    <property type="entry name" value="LIPOPOLYSACCHARIDE BIOSYNTHESIS PROTEIN PA4999-RELATED"/>
    <property type="match status" value="1"/>
</dbReference>
<feature type="transmembrane region" description="Helical" evidence="5">
    <location>
        <begin position="168"/>
        <end position="188"/>
    </location>
</feature>
<feature type="transmembrane region" description="Helical" evidence="5">
    <location>
        <begin position="435"/>
        <end position="451"/>
    </location>
</feature>
<feature type="transmembrane region" description="Helical" evidence="5">
    <location>
        <begin position="51"/>
        <end position="71"/>
    </location>
</feature>
<feature type="transmembrane region" description="Helical" evidence="5">
    <location>
        <begin position="411"/>
        <end position="429"/>
    </location>
</feature>
<dbReference type="Pfam" id="PF04932">
    <property type="entry name" value="Wzy_C"/>
    <property type="match status" value="1"/>
</dbReference>
<evidence type="ECO:0000256" key="4">
    <source>
        <dbReference type="ARBA" id="ARBA00023136"/>
    </source>
</evidence>
<dbReference type="InterPro" id="IPR051533">
    <property type="entry name" value="WaaL-like"/>
</dbReference>
<evidence type="ECO:0000313" key="8">
    <source>
        <dbReference type="Proteomes" id="UP000824300"/>
    </source>
</evidence>
<dbReference type="Proteomes" id="UP000824300">
    <property type="component" value="Chromosome"/>
</dbReference>
<name>A0ABX8ZV27_9SPHN</name>
<evidence type="ECO:0000256" key="1">
    <source>
        <dbReference type="ARBA" id="ARBA00004141"/>
    </source>
</evidence>
<sequence>MGYSAGRSRSHKRKSADAELLNLRQAPGQLGVVLLALAFFAFVMGGGGSRYALANLLVQIAALGAMAFAIPHFRKSLGDMPRGLLLLVVCSFLLPLLQIVPLPPALWQALPGRELVAESLELIGQSAAWFPLSVDYGRTLVAMASLVPVLAILLLYPWGKEGAAEAALLLIVVLGWLNFAFGALQLFAPQNALNPYPVRDGGRLYGFFANHNSSGLFFVIALCAAIGAARSSLATPALRPFFWGSGAIFALGAVLTNSRSSTALLLLPLALAGWIGWKKLARFGGKVRMAVAVAAVVSLGAMALLFTQNSRLGATASRFATLEDHRPEIWTDSLVSIERFFPFGSGLGTFRDVFPVDESLEYVLAGQAGRAHNDYLEIAIEAGIFGLLLVAAWGVWLAIKVFAARNDKHWPVVQAAAIGFLCIAAQSLIDYPLRNQAMLCIAGLLIAVMVGREPAKRDRNAT</sequence>
<evidence type="ECO:0000259" key="6">
    <source>
        <dbReference type="Pfam" id="PF04932"/>
    </source>
</evidence>
<dbReference type="RefSeq" id="WP_221428578.1">
    <property type="nucleotide sequence ID" value="NZ_CP081296.1"/>
</dbReference>
<evidence type="ECO:0000256" key="2">
    <source>
        <dbReference type="ARBA" id="ARBA00022692"/>
    </source>
</evidence>